<evidence type="ECO:0000256" key="9">
    <source>
        <dbReference type="SAM" id="MobiDB-lite"/>
    </source>
</evidence>
<dbReference type="SMART" id="SM00355">
    <property type="entry name" value="ZnF_C2H2"/>
    <property type="match status" value="10"/>
</dbReference>
<organism evidence="12">
    <name type="scientific">Ceratitis capitata</name>
    <name type="common">Mediterranean fruit fly</name>
    <name type="synonym">Tephritis capitata</name>
    <dbReference type="NCBI Taxonomy" id="7213"/>
    <lineage>
        <taxon>Eukaryota</taxon>
        <taxon>Metazoa</taxon>
        <taxon>Ecdysozoa</taxon>
        <taxon>Arthropoda</taxon>
        <taxon>Hexapoda</taxon>
        <taxon>Insecta</taxon>
        <taxon>Pterygota</taxon>
        <taxon>Neoptera</taxon>
        <taxon>Endopterygota</taxon>
        <taxon>Diptera</taxon>
        <taxon>Brachycera</taxon>
        <taxon>Muscomorpha</taxon>
        <taxon>Tephritoidea</taxon>
        <taxon>Tephritidae</taxon>
        <taxon>Ceratitis</taxon>
        <taxon>Ceratitis</taxon>
    </lineage>
</organism>
<dbReference type="OrthoDB" id="6077919at2759"/>
<keyword evidence="3" id="KW-0677">Repeat</keyword>
<proteinExistence type="evidence at transcript level"/>
<dbReference type="Pfam" id="PF00096">
    <property type="entry name" value="zf-C2H2"/>
    <property type="match status" value="2"/>
</dbReference>
<feature type="compositionally biased region" description="Acidic residues" evidence="9">
    <location>
        <begin position="697"/>
        <end position="707"/>
    </location>
</feature>
<dbReference type="PANTHER" id="PTHR24394:SF29">
    <property type="entry name" value="MYONEURIN"/>
    <property type="match status" value="1"/>
</dbReference>
<feature type="domain" description="C2H2-type" evidence="10">
    <location>
        <begin position="658"/>
        <end position="686"/>
    </location>
</feature>
<feature type="domain" description="C2H2-type" evidence="10">
    <location>
        <begin position="546"/>
        <end position="573"/>
    </location>
</feature>
<dbReference type="PROSITE" id="PS00028">
    <property type="entry name" value="ZINC_FINGER_C2H2_1"/>
    <property type="match status" value="8"/>
</dbReference>
<dbReference type="InterPro" id="IPR012934">
    <property type="entry name" value="Znf_AD"/>
</dbReference>
<evidence type="ECO:0000256" key="7">
    <source>
        <dbReference type="PROSITE-ProRule" id="PRU00042"/>
    </source>
</evidence>
<evidence type="ECO:0000256" key="1">
    <source>
        <dbReference type="ARBA" id="ARBA00004123"/>
    </source>
</evidence>
<evidence type="ECO:0000256" key="8">
    <source>
        <dbReference type="PROSITE-ProRule" id="PRU01263"/>
    </source>
</evidence>
<dbReference type="Pfam" id="PF07776">
    <property type="entry name" value="zf-AD"/>
    <property type="match status" value="1"/>
</dbReference>
<dbReference type="EMBL" id="GAMC01019015">
    <property type="protein sequence ID" value="JAB87540.1"/>
    <property type="molecule type" value="mRNA"/>
</dbReference>
<dbReference type="SMART" id="SM00868">
    <property type="entry name" value="zf-AD"/>
    <property type="match status" value="1"/>
</dbReference>
<feature type="region of interest" description="Disordered" evidence="9">
    <location>
        <begin position="730"/>
        <end position="752"/>
    </location>
</feature>
<gene>
    <name evidence="12" type="primary">ZN460</name>
</gene>
<feature type="region of interest" description="Disordered" evidence="9">
    <location>
        <begin position="511"/>
        <end position="537"/>
    </location>
</feature>
<keyword evidence="5 8" id="KW-0862">Zinc</keyword>
<feature type="region of interest" description="Disordered" evidence="9">
    <location>
        <begin position="259"/>
        <end position="280"/>
    </location>
</feature>
<evidence type="ECO:0000256" key="6">
    <source>
        <dbReference type="ARBA" id="ARBA00023242"/>
    </source>
</evidence>
<reference evidence="12" key="2">
    <citation type="journal article" date="2014" name="BMC Genomics">
        <title>A genomic perspective to assessing quality of mass-reared SIT flies used in Mediterranean fruit fly (Ceratitis capitata) eradication in California.</title>
        <authorList>
            <person name="Calla B."/>
            <person name="Hall B."/>
            <person name="Hou S."/>
            <person name="Geib S.M."/>
        </authorList>
    </citation>
    <scope>NUCLEOTIDE SEQUENCE</scope>
</reference>
<feature type="compositionally biased region" description="Polar residues" evidence="9">
    <location>
        <begin position="120"/>
        <end position="130"/>
    </location>
</feature>
<feature type="domain" description="C2H2-type" evidence="10">
    <location>
        <begin position="630"/>
        <end position="657"/>
    </location>
</feature>
<dbReference type="SUPFAM" id="SSF57716">
    <property type="entry name" value="Glucocorticoid receptor-like (DNA-binding domain)"/>
    <property type="match status" value="1"/>
</dbReference>
<dbReference type="GO" id="GO:0008270">
    <property type="term" value="F:zinc ion binding"/>
    <property type="evidence" value="ECO:0007669"/>
    <property type="project" value="UniProtKB-UniRule"/>
</dbReference>
<feature type="compositionally biased region" description="Polar residues" evidence="9">
    <location>
        <begin position="735"/>
        <end position="745"/>
    </location>
</feature>
<feature type="domain" description="C2H2-type" evidence="10">
    <location>
        <begin position="602"/>
        <end position="629"/>
    </location>
</feature>
<dbReference type="FunFam" id="3.30.160.60:FF:002075">
    <property type="entry name" value="zinc finger protein 646"/>
    <property type="match status" value="1"/>
</dbReference>
<comment type="subcellular location">
    <subcellularLocation>
        <location evidence="1">Nucleus</location>
    </subcellularLocation>
</comment>
<feature type="binding site" evidence="8">
    <location>
        <position position="5"/>
    </location>
    <ligand>
        <name>Zn(2+)</name>
        <dbReference type="ChEBI" id="CHEBI:29105"/>
    </ligand>
</feature>
<feature type="domain" description="C2H2-type" evidence="10">
    <location>
        <begin position="406"/>
        <end position="433"/>
    </location>
</feature>
<evidence type="ECO:0000256" key="5">
    <source>
        <dbReference type="ARBA" id="ARBA00022833"/>
    </source>
</evidence>
<evidence type="ECO:0000256" key="3">
    <source>
        <dbReference type="ARBA" id="ARBA00022737"/>
    </source>
</evidence>
<dbReference type="InterPro" id="IPR036236">
    <property type="entry name" value="Znf_C2H2_sf"/>
</dbReference>
<dbReference type="SUPFAM" id="SSF57667">
    <property type="entry name" value="beta-beta-alpha zinc fingers"/>
    <property type="match status" value="5"/>
</dbReference>
<keyword evidence="4 7" id="KW-0863">Zinc-finger</keyword>
<reference evidence="12" key="1">
    <citation type="submission" date="2013-07" db="EMBL/GenBank/DDBJ databases">
        <authorList>
            <person name="Geib S."/>
        </authorList>
    </citation>
    <scope>NUCLEOTIDE SEQUENCE</scope>
</reference>
<feature type="binding site" evidence="8">
    <location>
        <position position="46"/>
    </location>
    <ligand>
        <name>Zn(2+)</name>
        <dbReference type="ChEBI" id="CHEBI:29105"/>
    </ligand>
</feature>
<feature type="domain" description="C2H2-type" evidence="10">
    <location>
        <begin position="574"/>
        <end position="601"/>
    </location>
</feature>
<feature type="domain" description="C2H2-type" evidence="10">
    <location>
        <begin position="490"/>
        <end position="517"/>
    </location>
</feature>
<sequence length="797" mass="91674">MEILCRICGGDQNLKFFQNDKQLLELLELCANVVIKENDMLPKFICKRCEDGLLFSYRLRKQSEETEKRLRHEIESQTISTTTDIEDELSAYNIQQRVPSVPQNRDQRLISDVDNNICTSTNQSEKTSQLVDAEPTHELTGSKDVGVEPSPNETSKENVVEILDLENMPELSDEERLQVELRKRGVIICKRVLPDTSGSTTEHSKDHEVIAEKRIQLDTVSQIMPVDDTEGCEQLPQIVSSETFENDASNEVDIIELLDDDEPERDDKQQEESRFEELKSVENEHTEIIEEIISSAEEEESQYRSLNEQTDIVYEESDSDCNELIDINECQMYFTKVEHNTFDDENRETRRTTIQDNSVVEFTTVISSKTITEETVSNYNCDICNIDFSNKYIYRNHVKIHDVKNFACTLCDKKFLRRDSLTRHIHAHNNKEELHCPLCERTFQSRFNLSRHARAVHKNMGFVCDVCGQIFMRSDVLQQHLVKHNTQGDVQCELCPKRFFALSSMRRHMLSHAKQSGEENLSNDTTESDVGTSKTSDKKEKTKKKIYCIYCGKMSKGHFAHKMHLRTHTQEKPHKCEICSKAFRTLAALTTHERIHDDVRPYQCEHCLLSFRQQGHLKEHRMIHEGIAPHVCSVCQLAFTKKCNMLVHMRIHSGDYPYKCLMCGEQFNRPTQLHKHHYKVHKKDVDEDTNGIPENVNDAEELNPEGDVESKNLANELSDSDSDSIEIIETENVPAASSIQSNTIGDDNDDEDCYEVTVNANKDVAENISDDFVGINKGVVLVVDDNAKFNSLFIMDD</sequence>
<protein>
    <submittedName>
        <fullName evidence="12">Zinc finger protein 460</fullName>
    </submittedName>
</protein>
<evidence type="ECO:0000256" key="4">
    <source>
        <dbReference type="ARBA" id="ARBA00022771"/>
    </source>
</evidence>
<dbReference type="GO" id="GO:0005634">
    <property type="term" value="C:nucleus"/>
    <property type="evidence" value="ECO:0007669"/>
    <property type="project" value="UniProtKB-SubCell"/>
</dbReference>
<dbReference type="Pfam" id="PF12874">
    <property type="entry name" value="zf-met"/>
    <property type="match status" value="1"/>
</dbReference>
<feature type="domain" description="C2H2-type" evidence="10">
    <location>
        <begin position="434"/>
        <end position="457"/>
    </location>
</feature>
<accession>W8AGP9</accession>
<feature type="region of interest" description="Disordered" evidence="9">
    <location>
        <begin position="685"/>
        <end position="709"/>
    </location>
</feature>
<evidence type="ECO:0000256" key="2">
    <source>
        <dbReference type="ARBA" id="ARBA00022723"/>
    </source>
</evidence>
<dbReference type="GO" id="GO:0000981">
    <property type="term" value="F:DNA-binding transcription factor activity, RNA polymerase II-specific"/>
    <property type="evidence" value="ECO:0007669"/>
    <property type="project" value="TreeGrafter"/>
</dbReference>
<evidence type="ECO:0000259" key="10">
    <source>
        <dbReference type="PROSITE" id="PS50157"/>
    </source>
</evidence>
<dbReference type="Gene3D" id="3.30.160.60">
    <property type="entry name" value="Classic Zinc Finger"/>
    <property type="match status" value="7"/>
</dbReference>
<feature type="domain" description="C2H2-type" evidence="10">
    <location>
        <begin position="462"/>
        <end position="489"/>
    </location>
</feature>
<feature type="domain" description="ZAD" evidence="11">
    <location>
        <begin position="3"/>
        <end position="73"/>
    </location>
</feature>
<feature type="binding site" evidence="8">
    <location>
        <position position="8"/>
    </location>
    <ligand>
        <name>Zn(2+)</name>
        <dbReference type="ChEBI" id="CHEBI:29105"/>
    </ligand>
</feature>
<name>W8AGP9_CERCA</name>
<dbReference type="PROSITE" id="PS51915">
    <property type="entry name" value="ZAD"/>
    <property type="match status" value="1"/>
</dbReference>
<feature type="compositionally biased region" description="Polar residues" evidence="9">
    <location>
        <begin position="518"/>
        <end position="531"/>
    </location>
</feature>
<keyword evidence="2 8" id="KW-0479">Metal-binding</keyword>
<dbReference type="AlphaFoldDB" id="W8AGP9"/>
<feature type="region of interest" description="Disordered" evidence="9">
    <location>
        <begin position="120"/>
        <end position="155"/>
    </location>
</feature>
<dbReference type="InterPro" id="IPR013087">
    <property type="entry name" value="Znf_C2H2_type"/>
</dbReference>
<evidence type="ECO:0000313" key="12">
    <source>
        <dbReference type="EMBL" id="JAB87540.1"/>
    </source>
</evidence>
<dbReference type="FunFam" id="3.30.160.60:FF:000145">
    <property type="entry name" value="Zinc finger protein 574"/>
    <property type="match status" value="1"/>
</dbReference>
<feature type="binding site" evidence="8">
    <location>
        <position position="49"/>
    </location>
    <ligand>
        <name>Zn(2+)</name>
        <dbReference type="ChEBI" id="CHEBI:29105"/>
    </ligand>
</feature>
<evidence type="ECO:0000259" key="11">
    <source>
        <dbReference type="PROSITE" id="PS51915"/>
    </source>
</evidence>
<dbReference type="PANTHER" id="PTHR24394">
    <property type="entry name" value="ZINC FINGER PROTEIN"/>
    <property type="match status" value="1"/>
</dbReference>
<feature type="domain" description="C2H2-type" evidence="10">
    <location>
        <begin position="379"/>
        <end position="406"/>
    </location>
</feature>
<keyword evidence="6" id="KW-0539">Nucleus</keyword>
<dbReference type="FunFam" id="3.30.160.60:FF:000065">
    <property type="entry name" value="B-cell CLL/lymphoma 6, member B"/>
    <property type="match status" value="1"/>
</dbReference>
<feature type="compositionally biased region" description="Basic and acidic residues" evidence="9">
    <location>
        <begin position="265"/>
        <end position="280"/>
    </location>
</feature>
<dbReference type="PROSITE" id="PS50157">
    <property type="entry name" value="ZINC_FINGER_C2H2_2"/>
    <property type="match status" value="10"/>
</dbReference>